<dbReference type="InterPro" id="IPR036864">
    <property type="entry name" value="Zn2-C6_fun-type_DNA-bd_sf"/>
</dbReference>
<dbReference type="OrthoDB" id="10419708at2759"/>
<dbReference type="GO" id="GO:0005634">
    <property type="term" value="C:nucleus"/>
    <property type="evidence" value="ECO:0007669"/>
    <property type="project" value="UniProtKB-SubCell"/>
</dbReference>
<dbReference type="GO" id="GO:0008270">
    <property type="term" value="F:zinc ion binding"/>
    <property type="evidence" value="ECO:0007669"/>
    <property type="project" value="InterPro"/>
</dbReference>
<reference evidence="8 9" key="1">
    <citation type="submission" date="2016-08" db="EMBL/GenBank/DDBJ databases">
        <title>A Parts List for Fungal Cellulosomes Revealed by Comparative Genomics.</title>
        <authorList>
            <consortium name="DOE Joint Genome Institute"/>
            <person name="Haitjema C.H."/>
            <person name="Gilmore S.P."/>
            <person name="Henske J.K."/>
            <person name="Solomon K.V."/>
            <person name="De Groot R."/>
            <person name="Kuo A."/>
            <person name="Mondo S.J."/>
            <person name="Salamov A.A."/>
            <person name="Labutti K."/>
            <person name="Zhao Z."/>
            <person name="Chiniquy J."/>
            <person name="Barry K."/>
            <person name="Brewer H.M."/>
            <person name="Purvine S.O."/>
            <person name="Wright A.T."/>
            <person name="Boxma B."/>
            <person name="Van Alen T."/>
            <person name="Hackstein J.H."/>
            <person name="Baker S.E."/>
            <person name="Grigoriev I.V."/>
            <person name="O'Malley M.A."/>
        </authorList>
    </citation>
    <scope>NUCLEOTIDE SEQUENCE [LARGE SCALE GENOMIC DNA]</scope>
    <source>
        <strain evidence="8 9">S4</strain>
    </source>
</reference>
<dbReference type="Proteomes" id="UP000193944">
    <property type="component" value="Unassembled WGS sequence"/>
</dbReference>
<keyword evidence="3" id="KW-0805">Transcription regulation</keyword>
<dbReference type="PROSITE" id="PS50048">
    <property type="entry name" value="ZN2_CY6_FUNGAL_2"/>
    <property type="match status" value="1"/>
</dbReference>
<comment type="subcellular location">
    <subcellularLocation>
        <location evidence="1">Nucleus</location>
    </subcellularLocation>
</comment>
<keyword evidence="5" id="KW-0539">Nucleus</keyword>
<keyword evidence="9" id="KW-1185">Reference proteome</keyword>
<keyword evidence="6" id="KW-0175">Coiled coil</keyword>
<evidence type="ECO:0000256" key="6">
    <source>
        <dbReference type="SAM" id="Coils"/>
    </source>
</evidence>
<dbReference type="AlphaFoldDB" id="A0A1Y1X8P6"/>
<evidence type="ECO:0000256" key="4">
    <source>
        <dbReference type="ARBA" id="ARBA00023163"/>
    </source>
</evidence>
<dbReference type="GO" id="GO:0000981">
    <property type="term" value="F:DNA-binding transcription factor activity, RNA polymerase II-specific"/>
    <property type="evidence" value="ECO:0007669"/>
    <property type="project" value="InterPro"/>
</dbReference>
<evidence type="ECO:0000313" key="8">
    <source>
        <dbReference type="EMBL" id="ORX82135.1"/>
    </source>
</evidence>
<reference evidence="8 9" key="2">
    <citation type="submission" date="2016-08" db="EMBL/GenBank/DDBJ databases">
        <title>Pervasive Adenine N6-methylation of Active Genes in Fungi.</title>
        <authorList>
            <consortium name="DOE Joint Genome Institute"/>
            <person name="Mondo S.J."/>
            <person name="Dannebaum R.O."/>
            <person name="Kuo R.C."/>
            <person name="Labutti K."/>
            <person name="Haridas S."/>
            <person name="Kuo A."/>
            <person name="Salamov A."/>
            <person name="Ahrendt S.R."/>
            <person name="Lipzen A."/>
            <person name="Sullivan W."/>
            <person name="Andreopoulos W.B."/>
            <person name="Clum A."/>
            <person name="Lindquist E."/>
            <person name="Daum C."/>
            <person name="Ramamoorthy G.K."/>
            <person name="Gryganskyi A."/>
            <person name="Culley D."/>
            <person name="Magnuson J.K."/>
            <person name="James T.Y."/>
            <person name="O'Malley M.A."/>
            <person name="Stajich J.E."/>
            <person name="Spatafora J.W."/>
            <person name="Visel A."/>
            <person name="Grigoriev I.V."/>
        </authorList>
    </citation>
    <scope>NUCLEOTIDE SEQUENCE [LARGE SCALE GENOMIC DNA]</scope>
    <source>
        <strain evidence="8 9">S4</strain>
    </source>
</reference>
<gene>
    <name evidence="8" type="ORF">BCR32DRAFT_267837</name>
</gene>
<dbReference type="EMBL" id="MCFG01000102">
    <property type="protein sequence ID" value="ORX82135.1"/>
    <property type="molecule type" value="Genomic_DNA"/>
</dbReference>
<dbReference type="PANTHER" id="PTHR47338">
    <property type="entry name" value="ZN(II)2CYS6 TRANSCRIPTION FACTOR (EUROFUNG)-RELATED"/>
    <property type="match status" value="1"/>
</dbReference>
<dbReference type="STRING" id="1754192.A0A1Y1X8P6"/>
<feature type="coiled-coil region" evidence="6">
    <location>
        <begin position="90"/>
        <end position="117"/>
    </location>
</feature>
<dbReference type="InterPro" id="IPR050815">
    <property type="entry name" value="TF_fung"/>
</dbReference>
<name>A0A1Y1X8P6_9FUNG</name>
<proteinExistence type="predicted"/>
<dbReference type="InterPro" id="IPR001138">
    <property type="entry name" value="Zn2Cys6_DnaBD"/>
</dbReference>
<dbReference type="Pfam" id="PF00172">
    <property type="entry name" value="Zn_clus"/>
    <property type="match status" value="1"/>
</dbReference>
<accession>A0A1Y1X8P6</accession>
<evidence type="ECO:0000256" key="5">
    <source>
        <dbReference type="ARBA" id="ARBA00023242"/>
    </source>
</evidence>
<comment type="caution">
    <text evidence="8">The sequence shown here is derived from an EMBL/GenBank/DDBJ whole genome shotgun (WGS) entry which is preliminary data.</text>
</comment>
<keyword evidence="2" id="KW-0479">Metal-binding</keyword>
<dbReference type="Gene3D" id="4.10.240.10">
    <property type="entry name" value="Zn(2)-C6 fungal-type DNA-binding domain"/>
    <property type="match status" value="1"/>
</dbReference>
<keyword evidence="4" id="KW-0804">Transcription</keyword>
<evidence type="ECO:0000256" key="1">
    <source>
        <dbReference type="ARBA" id="ARBA00004123"/>
    </source>
</evidence>
<dbReference type="CDD" id="cd00067">
    <property type="entry name" value="GAL4"/>
    <property type="match status" value="1"/>
</dbReference>
<evidence type="ECO:0000259" key="7">
    <source>
        <dbReference type="PROSITE" id="PS50048"/>
    </source>
</evidence>
<feature type="domain" description="Zn(2)-C6 fungal-type" evidence="7">
    <location>
        <begin position="21"/>
        <end position="51"/>
    </location>
</feature>
<organism evidence="8 9">
    <name type="scientific">Anaeromyces robustus</name>
    <dbReference type="NCBI Taxonomy" id="1754192"/>
    <lineage>
        <taxon>Eukaryota</taxon>
        <taxon>Fungi</taxon>
        <taxon>Fungi incertae sedis</taxon>
        <taxon>Chytridiomycota</taxon>
        <taxon>Chytridiomycota incertae sedis</taxon>
        <taxon>Neocallimastigomycetes</taxon>
        <taxon>Neocallimastigales</taxon>
        <taxon>Neocallimastigaceae</taxon>
        <taxon>Anaeromyces</taxon>
    </lineage>
</organism>
<evidence type="ECO:0000256" key="2">
    <source>
        <dbReference type="ARBA" id="ARBA00022723"/>
    </source>
</evidence>
<evidence type="ECO:0000313" key="9">
    <source>
        <dbReference type="Proteomes" id="UP000193944"/>
    </source>
</evidence>
<dbReference type="SMART" id="SM00066">
    <property type="entry name" value="GAL4"/>
    <property type="match status" value="1"/>
</dbReference>
<dbReference type="PANTHER" id="PTHR47338:SF5">
    <property type="entry name" value="ZN(II)2CYS6 TRANSCRIPTION FACTOR (EUROFUNG)"/>
    <property type="match status" value="1"/>
</dbReference>
<protein>
    <recommendedName>
        <fullName evidence="7">Zn(2)-C6 fungal-type domain-containing protein</fullName>
    </recommendedName>
</protein>
<sequence>MDKGKTSNSKSKQPTERKLPACDNCYKYKRKCDRNYPTCSTCARNQRVCVYSRRRVRSLLVQSSALSLEERLAHIESLLSISQNNVIQNRESILSNLDNLTNDINSSNNNQTDIQKKEKRSGEDIKIARKKKQKIEDKNESRKKAKIIKCENQTFINEIKKFRATNVNELLIENYISSNDIVNGKN</sequence>
<dbReference type="SUPFAM" id="SSF57701">
    <property type="entry name" value="Zn2/Cys6 DNA-binding domain"/>
    <property type="match status" value="1"/>
</dbReference>
<evidence type="ECO:0000256" key="3">
    <source>
        <dbReference type="ARBA" id="ARBA00023015"/>
    </source>
</evidence>